<reference evidence="9" key="1">
    <citation type="journal article" date="2020" name="bioRxiv">
        <title>Whole genome comparisons of ergot fungi reveals the divergence and evolution of species within the genus Claviceps are the result of varying mechanisms driving genome evolution and host range expansion.</title>
        <authorList>
            <person name="Wyka S.A."/>
            <person name="Mondo S.J."/>
            <person name="Liu M."/>
            <person name="Dettman J."/>
            <person name="Nalam V."/>
            <person name="Broders K.D."/>
        </authorList>
    </citation>
    <scope>NUCLEOTIDE SEQUENCE</scope>
    <source>
        <strain evidence="9">CCC 602</strain>
    </source>
</reference>
<dbReference type="GO" id="GO:0004497">
    <property type="term" value="F:monooxygenase activity"/>
    <property type="evidence" value="ECO:0007669"/>
    <property type="project" value="UniProtKB-KW"/>
</dbReference>
<keyword evidence="3 8" id="KW-1133">Transmembrane helix</keyword>
<evidence type="ECO:0000256" key="2">
    <source>
        <dbReference type="ARBA" id="ARBA00022692"/>
    </source>
</evidence>
<protein>
    <recommendedName>
        <fullName evidence="11">DUF1772-domain-containing protein</fullName>
    </recommendedName>
</protein>
<gene>
    <name evidence="9" type="ORF">E4U43_003914</name>
</gene>
<dbReference type="PANTHER" id="PTHR35042:SF3">
    <property type="entry name" value="ANTHRONE OXYGENASE-RELATED"/>
    <property type="match status" value="1"/>
</dbReference>
<evidence type="ECO:0000256" key="1">
    <source>
        <dbReference type="ARBA" id="ARBA00004141"/>
    </source>
</evidence>
<evidence type="ECO:0000256" key="5">
    <source>
        <dbReference type="ARBA" id="ARBA00023033"/>
    </source>
</evidence>
<comment type="subcellular location">
    <subcellularLocation>
        <location evidence="1">Membrane</location>
        <topology evidence="1">Multi-pass membrane protein</topology>
    </subcellularLocation>
</comment>
<evidence type="ECO:0000256" key="7">
    <source>
        <dbReference type="ARBA" id="ARBA00034313"/>
    </source>
</evidence>
<keyword evidence="2 8" id="KW-0812">Transmembrane</keyword>
<dbReference type="Pfam" id="PF08592">
    <property type="entry name" value="Anthrone_oxy"/>
    <property type="match status" value="1"/>
</dbReference>
<feature type="transmembrane region" description="Helical" evidence="8">
    <location>
        <begin position="12"/>
        <end position="37"/>
    </location>
</feature>
<keyword evidence="4" id="KW-0560">Oxidoreductase</keyword>
<accession>A0A9P7NF98</accession>
<proteinExistence type="inferred from homology"/>
<comment type="caution">
    <text evidence="9">The sequence shown here is derived from an EMBL/GenBank/DDBJ whole genome shotgun (WGS) entry which is preliminary data.</text>
</comment>
<dbReference type="EMBL" id="SRPW01000258">
    <property type="protein sequence ID" value="KAG6016305.1"/>
    <property type="molecule type" value="Genomic_DNA"/>
</dbReference>
<keyword evidence="5" id="KW-0503">Monooxygenase</keyword>
<dbReference type="PANTHER" id="PTHR35042">
    <property type="entry name" value="ANTHRONE OXYGENASE ENCC"/>
    <property type="match status" value="1"/>
</dbReference>
<evidence type="ECO:0000256" key="3">
    <source>
        <dbReference type="ARBA" id="ARBA00022989"/>
    </source>
</evidence>
<dbReference type="InterPro" id="IPR013901">
    <property type="entry name" value="Anthrone_oxy"/>
</dbReference>
<dbReference type="PROSITE" id="PS51257">
    <property type="entry name" value="PROKAR_LIPOPROTEIN"/>
    <property type="match status" value="1"/>
</dbReference>
<name>A0A9P7NF98_9HYPO</name>
<feature type="transmembrane region" description="Helical" evidence="8">
    <location>
        <begin position="57"/>
        <end position="80"/>
    </location>
</feature>
<keyword evidence="6 8" id="KW-0472">Membrane</keyword>
<dbReference type="GO" id="GO:0016020">
    <property type="term" value="C:membrane"/>
    <property type="evidence" value="ECO:0007669"/>
    <property type="project" value="UniProtKB-SubCell"/>
</dbReference>
<dbReference type="AlphaFoldDB" id="A0A9P7NF98"/>
<comment type="similarity">
    <text evidence="7">Belongs to the anthrone oxygenase family.</text>
</comment>
<keyword evidence="10" id="KW-1185">Reference proteome</keyword>
<evidence type="ECO:0000256" key="4">
    <source>
        <dbReference type="ARBA" id="ARBA00023002"/>
    </source>
</evidence>
<feature type="transmembrane region" description="Helical" evidence="8">
    <location>
        <begin position="92"/>
        <end position="113"/>
    </location>
</feature>
<evidence type="ECO:0000256" key="6">
    <source>
        <dbReference type="ARBA" id="ARBA00023136"/>
    </source>
</evidence>
<evidence type="ECO:0000256" key="8">
    <source>
        <dbReference type="SAM" id="Phobius"/>
    </source>
</evidence>
<organism evidence="9 10">
    <name type="scientific">Claviceps pusilla</name>
    <dbReference type="NCBI Taxonomy" id="123648"/>
    <lineage>
        <taxon>Eukaryota</taxon>
        <taxon>Fungi</taxon>
        <taxon>Dikarya</taxon>
        <taxon>Ascomycota</taxon>
        <taxon>Pezizomycotina</taxon>
        <taxon>Sordariomycetes</taxon>
        <taxon>Hypocreomycetidae</taxon>
        <taxon>Hypocreales</taxon>
        <taxon>Clavicipitaceae</taxon>
        <taxon>Claviceps</taxon>
    </lineage>
</organism>
<dbReference type="Proteomes" id="UP000748025">
    <property type="component" value="Unassembled WGS sequence"/>
</dbReference>
<evidence type="ECO:0000313" key="10">
    <source>
        <dbReference type="Proteomes" id="UP000748025"/>
    </source>
</evidence>
<evidence type="ECO:0000313" key="9">
    <source>
        <dbReference type="EMBL" id="KAG6016305.1"/>
    </source>
</evidence>
<dbReference type="OrthoDB" id="5954308at2759"/>
<sequence>MCVRMAYQPTMTAAHALALASGCFLSGAMFCISAVMVPALLDTDAESSSLVAHWARLYHYGSMMMPSMSAAITIVYVYAAAQYHQSRRKQRVRCVAAGALTMAIVPFTFYAMAPTNNALFAMGNAAPDADETARSLVIKWAVLHAVRSCMPLAGVMVASVGLPEAQQPGGSSEK</sequence>
<evidence type="ECO:0008006" key="11">
    <source>
        <dbReference type="Google" id="ProtNLM"/>
    </source>
</evidence>